<evidence type="ECO:0000313" key="3">
    <source>
        <dbReference type="EMBL" id="THV44322.1"/>
    </source>
</evidence>
<feature type="compositionally biased region" description="Polar residues" evidence="1">
    <location>
        <begin position="872"/>
        <end position="883"/>
    </location>
</feature>
<evidence type="ECO:0000256" key="2">
    <source>
        <dbReference type="SAM" id="Phobius"/>
    </source>
</evidence>
<feature type="compositionally biased region" description="Polar residues" evidence="1">
    <location>
        <begin position="934"/>
        <end position="950"/>
    </location>
</feature>
<reference evidence="3 4" key="1">
    <citation type="submission" date="2017-12" db="EMBL/GenBank/DDBJ databases">
        <title>Comparative genomics of Botrytis spp.</title>
        <authorList>
            <person name="Valero-Jimenez C.A."/>
            <person name="Tapia P."/>
            <person name="Veloso J."/>
            <person name="Silva-Moreno E."/>
            <person name="Staats M."/>
            <person name="Valdes J.H."/>
            <person name="Van Kan J.A.L."/>
        </authorList>
    </citation>
    <scope>NUCLEOTIDE SEQUENCE [LARGE SCALE GENOMIC DNA]</scope>
    <source>
        <strain evidence="3 4">MUCL435</strain>
    </source>
</reference>
<feature type="compositionally biased region" description="Polar residues" evidence="1">
    <location>
        <begin position="723"/>
        <end position="741"/>
    </location>
</feature>
<accession>A0A4S8QLJ7</accession>
<sequence length="969" mass="106791">MDPLLNPQTKEEYDHALSLLNAAQSTRATNPPSTFDSYPNRATPRTAPQGTFLSEIWSTIVKFIPVLSFVGPFVFPILVLVFVFLFWDIIYGIVYAFYGVFRAGTQILSIIGTVGTCVTSPMACLYATSSSFGSVHKSQHQPSHPTPSPSNFQRPLMPILNLEKPYKVWSDQLNSDMDSLFKVTDTGTLDGEVPSVIDLIIYNTRITSAIQIILQSTTSDLQRIYESYRGRWAGNLIKMAMESEIVANRVARLRQEFGLILDEVVKDSNEGKGDGLPQPDSILHKVCDEGHKSSIFSFGKDQRNAHPCTFEELASMTYQEILMECRNHALLQKKTSMACQAESRDILALLDDMKAKIHVLKLTAKFAEEAKFEVKVDAVDTLEKERRNIWNYFEWGSWDSVYTEEEREKMSKDAEIILTLGKDIINLQTLTEFEHKVKSIVISDTAMWTLIFTHSESFLNMQSFAKDDFDDGGDGVGRIFGPSVGGDKDDQAAWFAWRSDGANANKGDKKSNGKGKNSPVKRMMELREWGNDVSEWTEEKLGFAKGLREMVEVCGREGENTNPSLIGLSSIVSTTSIIEFTSVISVILAAPAFVCIRAEGEEYVVVVEEVVPSLGENVAPPRAGQQPPSSGSVSRPSHPSHPSRPSRLSCLFRPSCIPTTTPTDNNINNINNSDDDDGRMTTPLRSNAVRGNMGNQSALPIPARAPKTPAAPVQTPSPVLAAPTQTTNSNGIQRTQETAVPNINPRPEGSINSFSDYPEPQREEIRLRLEEGRRVQIEAEAEAERAQQASVGQQQPPQAQDQNYGQGQNAAVSVAGENNNGGLMSTVFRTMSRLANSSHAPWDLGMGGLSLFNPGSNGNSNDNSNGGGDDTIQPQQQHTNLESVTVGHQDRNRATVPALPEQRRSEGIQASYHNPDRWVQPQSRPQHHPYENGFSPSSGSNLTAAASQYHQAYPPIPSPVAPQYQQVYP</sequence>
<evidence type="ECO:0000256" key="1">
    <source>
        <dbReference type="SAM" id="MobiDB-lite"/>
    </source>
</evidence>
<dbReference type="EMBL" id="PQXL01000668">
    <property type="protein sequence ID" value="THV44322.1"/>
    <property type="molecule type" value="Genomic_DNA"/>
</dbReference>
<feature type="region of interest" description="Disordered" evidence="1">
    <location>
        <begin position="853"/>
        <end position="969"/>
    </location>
</feature>
<gene>
    <name evidence="3" type="ORF">BGAL_0672g00030</name>
</gene>
<keyword evidence="4" id="KW-1185">Reference proteome</keyword>
<comment type="caution">
    <text evidence="3">The sequence shown here is derived from an EMBL/GenBank/DDBJ whole genome shotgun (WGS) entry which is preliminary data.</text>
</comment>
<feature type="transmembrane region" description="Helical" evidence="2">
    <location>
        <begin position="73"/>
        <end position="100"/>
    </location>
</feature>
<keyword evidence="2" id="KW-0472">Membrane</keyword>
<name>A0A4S8QLJ7_9HELO</name>
<dbReference type="AlphaFoldDB" id="A0A4S8QLJ7"/>
<feature type="compositionally biased region" description="Low complexity" evidence="1">
    <location>
        <begin position="855"/>
        <end position="864"/>
    </location>
</feature>
<feature type="compositionally biased region" description="Low complexity" evidence="1">
    <location>
        <begin position="627"/>
        <end position="637"/>
    </location>
</feature>
<protein>
    <submittedName>
        <fullName evidence="3">Uncharacterized protein</fullName>
    </submittedName>
</protein>
<keyword evidence="2" id="KW-1133">Transmembrane helix</keyword>
<feature type="transmembrane region" description="Helical" evidence="2">
    <location>
        <begin position="107"/>
        <end position="128"/>
    </location>
</feature>
<dbReference type="Proteomes" id="UP000308671">
    <property type="component" value="Unassembled WGS sequence"/>
</dbReference>
<proteinExistence type="predicted"/>
<feature type="compositionally biased region" description="Low complexity" evidence="1">
    <location>
        <begin position="657"/>
        <end position="672"/>
    </location>
</feature>
<feature type="compositionally biased region" description="Low complexity" evidence="1">
    <location>
        <begin position="786"/>
        <end position="806"/>
    </location>
</feature>
<keyword evidence="2" id="KW-0812">Transmembrane</keyword>
<dbReference type="OrthoDB" id="3551147at2759"/>
<feature type="region of interest" description="Disordered" evidence="1">
    <location>
        <begin position="616"/>
        <end position="759"/>
    </location>
</feature>
<organism evidence="3 4">
    <name type="scientific">Botrytis galanthina</name>
    <dbReference type="NCBI Taxonomy" id="278940"/>
    <lineage>
        <taxon>Eukaryota</taxon>
        <taxon>Fungi</taxon>
        <taxon>Dikarya</taxon>
        <taxon>Ascomycota</taxon>
        <taxon>Pezizomycotina</taxon>
        <taxon>Leotiomycetes</taxon>
        <taxon>Helotiales</taxon>
        <taxon>Sclerotiniaceae</taxon>
        <taxon>Botrytis</taxon>
    </lineage>
</organism>
<feature type="region of interest" description="Disordered" evidence="1">
    <location>
        <begin position="780"/>
        <end position="808"/>
    </location>
</feature>
<evidence type="ECO:0000313" key="4">
    <source>
        <dbReference type="Proteomes" id="UP000308671"/>
    </source>
</evidence>